<dbReference type="STRING" id="33528.ENSGAFP00000020391"/>
<accession>A0A315VYJ7</accession>
<proteinExistence type="predicted"/>
<evidence type="ECO:0000313" key="2">
    <source>
        <dbReference type="EMBL" id="PWA28311.1"/>
    </source>
</evidence>
<dbReference type="InterPro" id="IPR013950">
    <property type="entry name" value="Mis14/Nsl1"/>
</dbReference>
<organism evidence="2 3">
    <name type="scientific">Gambusia affinis</name>
    <name type="common">Western mosquitofish</name>
    <name type="synonym">Heterandria affinis</name>
    <dbReference type="NCBI Taxonomy" id="33528"/>
    <lineage>
        <taxon>Eukaryota</taxon>
        <taxon>Metazoa</taxon>
        <taxon>Chordata</taxon>
        <taxon>Craniata</taxon>
        <taxon>Vertebrata</taxon>
        <taxon>Euteleostomi</taxon>
        <taxon>Actinopterygii</taxon>
        <taxon>Neopterygii</taxon>
        <taxon>Teleostei</taxon>
        <taxon>Neoteleostei</taxon>
        <taxon>Acanthomorphata</taxon>
        <taxon>Ovalentaria</taxon>
        <taxon>Atherinomorphae</taxon>
        <taxon>Cyprinodontiformes</taxon>
        <taxon>Poeciliidae</taxon>
        <taxon>Poeciliinae</taxon>
        <taxon>Gambusia</taxon>
    </lineage>
</organism>
<dbReference type="Proteomes" id="UP000250572">
    <property type="component" value="Unassembled WGS sequence"/>
</dbReference>
<evidence type="ECO:0000313" key="3">
    <source>
        <dbReference type="Proteomes" id="UP000250572"/>
    </source>
</evidence>
<evidence type="ECO:0000256" key="1">
    <source>
        <dbReference type="SAM" id="MobiDB-lite"/>
    </source>
</evidence>
<dbReference type="EMBL" id="NHOQ01000862">
    <property type="protein sequence ID" value="PWA28311.1"/>
    <property type="molecule type" value="Genomic_DNA"/>
</dbReference>
<dbReference type="GO" id="GO:0000070">
    <property type="term" value="P:mitotic sister chromatid segregation"/>
    <property type="evidence" value="ECO:0007669"/>
    <property type="project" value="InterPro"/>
</dbReference>
<evidence type="ECO:0008006" key="4">
    <source>
        <dbReference type="Google" id="ProtNLM"/>
    </source>
</evidence>
<sequence length="274" mass="30091">MESFPIQTSRHEDPEQDFRVRLTSKRKTTELMNRCCELLRSALDGQPDISEDSRRVLVQELLANFEAAVRLNVLVDGQPWDEAPDLEDEEALDLESLLDDSILDTAWRRHSYPKRILPHVVHALKAERKVLGLYESSVQPAELLRDPDLESIMSDVSAAAPGMVRQAIQVIKVRASAGRLRAAAACAGLTLRLSLQSIDALQQQAAGLCEILNLKPSAASLQIHREVLGSAAMTPAGGAARGRQPVHRAMEEAAAAQGYEADSRGAERSDEEEE</sequence>
<dbReference type="Pfam" id="PF08641">
    <property type="entry name" value="Mis14"/>
    <property type="match status" value="1"/>
</dbReference>
<keyword evidence="3" id="KW-1185">Reference proteome</keyword>
<dbReference type="PANTHER" id="PTHR31749">
    <property type="entry name" value="KINETOCHORE-ASSOCIATED PROTEIN NSL1 HOMOLOG"/>
    <property type="match status" value="1"/>
</dbReference>
<dbReference type="PANTHER" id="PTHR31749:SF3">
    <property type="entry name" value="KINETOCHORE-ASSOCIATED PROTEIN NSL1 HOMOLOG"/>
    <property type="match status" value="1"/>
</dbReference>
<name>A0A315VYJ7_GAMAF</name>
<feature type="region of interest" description="Disordered" evidence="1">
    <location>
        <begin position="235"/>
        <end position="274"/>
    </location>
</feature>
<gene>
    <name evidence="2" type="ORF">CCH79_00019035</name>
</gene>
<reference evidence="2 3" key="1">
    <citation type="journal article" date="2018" name="G3 (Bethesda)">
        <title>A High-Quality Reference Genome for the Invasive Mosquitofish Gambusia affinis Using a Chicago Library.</title>
        <authorList>
            <person name="Hoffberg S.L."/>
            <person name="Troendle N.J."/>
            <person name="Glenn T.C."/>
            <person name="Mahmud O."/>
            <person name="Louha S."/>
            <person name="Chalopin D."/>
            <person name="Bennetzen J.L."/>
            <person name="Mauricio R."/>
        </authorList>
    </citation>
    <scope>NUCLEOTIDE SEQUENCE [LARGE SCALE GENOMIC DNA]</scope>
    <source>
        <strain evidence="2">NE01/NJP1002.9</strain>
        <tissue evidence="2">Muscle</tissue>
    </source>
</reference>
<protein>
    <recommendedName>
        <fullName evidence="4">NSL1 component of MIS12 kinetochore complex</fullName>
    </recommendedName>
</protein>
<dbReference type="GO" id="GO:0000444">
    <property type="term" value="C:MIS12/MIND type complex"/>
    <property type="evidence" value="ECO:0007669"/>
    <property type="project" value="TreeGrafter"/>
</dbReference>
<dbReference type="AlphaFoldDB" id="A0A315VYJ7"/>
<comment type="caution">
    <text evidence="2">The sequence shown here is derived from an EMBL/GenBank/DDBJ whole genome shotgun (WGS) entry which is preliminary data.</text>
</comment>